<feature type="compositionally biased region" description="Basic and acidic residues" evidence="1">
    <location>
        <begin position="207"/>
        <end position="222"/>
    </location>
</feature>
<feature type="region of interest" description="Disordered" evidence="1">
    <location>
        <begin position="203"/>
        <end position="257"/>
    </location>
</feature>
<dbReference type="InterPro" id="IPR000845">
    <property type="entry name" value="Nucleoside_phosphorylase_d"/>
</dbReference>
<dbReference type="Proteomes" id="UP001152646">
    <property type="component" value="Unassembled WGS sequence"/>
</dbReference>
<evidence type="ECO:0000256" key="1">
    <source>
        <dbReference type="SAM" id="MobiDB-lite"/>
    </source>
</evidence>
<dbReference type="PANTHER" id="PTHR46082">
    <property type="entry name" value="ATP/GTP-BINDING PROTEIN-RELATED"/>
    <property type="match status" value="1"/>
</dbReference>
<sequence>MSELAIFQAAQSCHQSLRVALTVPRLMQKEWAENRLADFNLWAAGAGAFATGRASLDHRLEETTEVRNVIINLLMMLQILVQKCIKEGTECESNATAEFFEGFSRMKDVEKSLNQLTRLTVAIRKSGNRSRLHKADASFHPDTSQISSLRRHLEFLISAHPRENGSSNSSVQSLTSRNLTLIQSRLIDANLKRRNRFLYAQQHAQRLGHESENSKKRSDKTLVSKSHIPSSDTPRKAAKDEGDGNEPKVKSTTTATAVDTEIEIPPAYMTTPATTVVSVTSSRIAYPKPPSLNDQQVLFKCPCCCQSLPTTSGRGKLWNKHLAGDILPYTCVFEECPTPGAFYLTREAWVSHMGQEHGGTERWICQACSQKGVYVTFHTPVDFTDHLQQQHSKAIKPHHFPTLLSAWRRKLPFKIPACPLCDFQNEDQQALLDHTAEHVHSFSLRSLPWAPREGVDEDDKEQYGTYFKTNPYFASCRSEPSSLSSALSSPVTNTGSSTAFGSDEAFHEQQHPMIERSLHLLPGDLDEKLDINDWLKRADQDTESSIPLASSVLLYEQENFPEGYGEYDAGIDTDGDTDEYDVEIDTDVDTDDDTEPGVAQGRVLDHGMSAIPRPPSLPMLEIPPDEPRNSYYLDNVFDLNLMNLPYMIGWITTLSIGNLAAKVLLDEQFELPMYNISRDRNRYVCGRMGKHKVVIASLPKSVSGLVSAAGIATSLLSTFPNVRIMLMVGLGGGAPSPGHDIRLGDVVVGTPGDGDGGLLQFDFGKFIQTEKLHHTRSSQPPMILKSAINRLKEHFEVEGHDIQKTITMILGSSQRLRKQFGHPDPETDRLYRSDIAHQGVGPCAFNCGTDSSALIPRSGRTNQDCPNVHYGLIASSNQLLKDAKTRDHFVASHNDVLCFDMEAAGLLDNLPCLVIRGICDYADSHKNKEWQAYAAMTSAVFAKNLLQFIPSSELDAEPRIKDAVVDPQTSLGNISEGASSNGRGDE</sequence>
<accession>A0A9W4JMH9</accession>
<evidence type="ECO:0000313" key="3">
    <source>
        <dbReference type="EMBL" id="CAG8408608.1"/>
    </source>
</evidence>
<proteinExistence type="predicted"/>
<evidence type="ECO:0000259" key="2">
    <source>
        <dbReference type="SMART" id="SM00355"/>
    </source>
</evidence>
<evidence type="ECO:0000313" key="4">
    <source>
        <dbReference type="Proteomes" id="UP001152646"/>
    </source>
</evidence>
<organism evidence="3 4">
    <name type="scientific">Penicillium salamii</name>
    <dbReference type="NCBI Taxonomy" id="1612424"/>
    <lineage>
        <taxon>Eukaryota</taxon>
        <taxon>Fungi</taxon>
        <taxon>Dikarya</taxon>
        <taxon>Ascomycota</taxon>
        <taxon>Pezizomycotina</taxon>
        <taxon>Eurotiomycetes</taxon>
        <taxon>Eurotiomycetidae</taxon>
        <taxon>Eurotiales</taxon>
        <taxon>Aspergillaceae</taxon>
        <taxon>Penicillium</taxon>
    </lineage>
</organism>
<dbReference type="PANTHER" id="PTHR46082:SF11">
    <property type="entry name" value="AAA+ ATPASE DOMAIN-CONTAINING PROTEIN-RELATED"/>
    <property type="match status" value="1"/>
</dbReference>
<name>A0A9W4JMH9_9EURO</name>
<gene>
    <name evidence="3" type="ORF">PSALAMII_LOCUS8915</name>
</gene>
<dbReference type="InterPro" id="IPR053137">
    <property type="entry name" value="NLR-like"/>
</dbReference>
<dbReference type="Gene3D" id="3.40.50.1580">
    <property type="entry name" value="Nucleoside phosphorylase domain"/>
    <property type="match status" value="1"/>
</dbReference>
<dbReference type="AlphaFoldDB" id="A0A9W4JMH9"/>
<dbReference type="OrthoDB" id="4368639at2759"/>
<comment type="caution">
    <text evidence="3">The sequence shown here is derived from an EMBL/GenBank/DDBJ whole genome shotgun (WGS) entry which is preliminary data.</text>
</comment>
<protein>
    <recommendedName>
        <fullName evidence="2">C2H2-type domain-containing protein</fullName>
    </recommendedName>
</protein>
<feature type="compositionally biased region" description="Basic and acidic residues" evidence="1">
    <location>
        <begin position="233"/>
        <end position="249"/>
    </location>
</feature>
<feature type="domain" description="C2H2-type" evidence="2">
    <location>
        <begin position="363"/>
        <end position="391"/>
    </location>
</feature>
<reference evidence="3" key="1">
    <citation type="submission" date="2021-07" db="EMBL/GenBank/DDBJ databases">
        <authorList>
            <person name="Branca A.L. A."/>
        </authorList>
    </citation>
    <scope>NUCLEOTIDE SEQUENCE</scope>
</reference>
<dbReference type="SMART" id="SM00355">
    <property type="entry name" value="ZnF_C2H2"/>
    <property type="match status" value="3"/>
</dbReference>
<feature type="region of interest" description="Disordered" evidence="1">
    <location>
        <begin position="965"/>
        <end position="986"/>
    </location>
</feature>
<dbReference type="EMBL" id="CAJVPA010000217">
    <property type="protein sequence ID" value="CAG8408608.1"/>
    <property type="molecule type" value="Genomic_DNA"/>
</dbReference>
<feature type="domain" description="C2H2-type" evidence="2">
    <location>
        <begin position="416"/>
        <end position="438"/>
    </location>
</feature>
<feature type="domain" description="C2H2-type" evidence="2">
    <location>
        <begin position="329"/>
        <end position="357"/>
    </location>
</feature>
<dbReference type="InterPro" id="IPR035994">
    <property type="entry name" value="Nucleoside_phosphorylase_sf"/>
</dbReference>
<feature type="compositionally biased region" description="Polar residues" evidence="1">
    <location>
        <begin position="967"/>
        <end position="986"/>
    </location>
</feature>
<dbReference type="InterPro" id="IPR013087">
    <property type="entry name" value="Znf_C2H2_type"/>
</dbReference>
<feature type="compositionally biased region" description="Polar residues" evidence="1">
    <location>
        <begin position="223"/>
        <end position="232"/>
    </location>
</feature>
<dbReference type="SUPFAM" id="SSF53167">
    <property type="entry name" value="Purine and uridine phosphorylases"/>
    <property type="match status" value="1"/>
</dbReference>
<dbReference type="GO" id="GO:0009116">
    <property type="term" value="P:nucleoside metabolic process"/>
    <property type="evidence" value="ECO:0007669"/>
    <property type="project" value="InterPro"/>
</dbReference>
<dbReference type="Pfam" id="PF01048">
    <property type="entry name" value="PNP_UDP_1"/>
    <property type="match status" value="1"/>
</dbReference>
<dbReference type="GO" id="GO:0003824">
    <property type="term" value="F:catalytic activity"/>
    <property type="evidence" value="ECO:0007669"/>
    <property type="project" value="InterPro"/>
</dbReference>